<feature type="domain" description="Peptidase S1A alpha-lytic prodomain" evidence="10">
    <location>
        <begin position="96"/>
        <end position="148"/>
    </location>
</feature>
<evidence type="ECO:0000256" key="5">
    <source>
        <dbReference type="ARBA" id="ARBA00022825"/>
    </source>
</evidence>
<evidence type="ECO:0000259" key="9">
    <source>
        <dbReference type="Pfam" id="PF00089"/>
    </source>
</evidence>
<evidence type="ECO:0000256" key="3">
    <source>
        <dbReference type="ARBA" id="ARBA00022729"/>
    </source>
</evidence>
<dbReference type="Proteomes" id="UP001206206">
    <property type="component" value="Unassembled WGS sequence"/>
</dbReference>
<sequence length="352" mass="35545">MPARRAALFGAAAAALMAVTLTPPPAIASPTPAPHPVSAVQAAHLATTLAAKLKGAAAGSYYDATTHRLVVNVLDDGSAATVREAGAVPKLVRNPQARLDADREALNAEAAIPGTAWADDPRVNQVVVTADPTVSDADMAKLTAVARSLGDAVTVRRTSAKFRPLIEGGDAIWGSTARCSLGFNVVRGGQPYFLTAGHCGNAVSSWSATQNGPQIAATAASTFPGHDYSLVRYTGVVDHPSAVNLYNGGTQSISKAADAITGEAVRRSGSTTGVHSGHVTGLNATVNYSEGQVNGLIQTDVCAEPGDSGGPLFDGATALGLTSGGSGDCTSGGETFYQPVPQALQAYGAQLG</sequence>
<comment type="caution">
    <text evidence="11">The sequence shown here is derived from an EMBL/GenBank/DDBJ whole genome shotgun (WGS) entry which is preliminary data.</text>
</comment>
<dbReference type="InterPro" id="IPR043504">
    <property type="entry name" value="Peptidase_S1_PA_chymotrypsin"/>
</dbReference>
<feature type="signal peptide" evidence="8">
    <location>
        <begin position="1"/>
        <end position="28"/>
    </location>
</feature>
<dbReference type="InterPro" id="IPR001316">
    <property type="entry name" value="Pept_S1A_streptogrisin"/>
</dbReference>
<keyword evidence="12" id="KW-1185">Reference proteome</keyword>
<dbReference type="RefSeq" id="WP_255929992.1">
    <property type="nucleotide sequence ID" value="NZ_JBHRWQ010000065.1"/>
</dbReference>
<feature type="domain" description="Peptidase S1" evidence="9">
    <location>
        <begin position="192"/>
        <end position="344"/>
    </location>
</feature>
<keyword evidence="7" id="KW-1015">Disulfide bond</keyword>
<evidence type="ECO:0000256" key="4">
    <source>
        <dbReference type="ARBA" id="ARBA00022801"/>
    </source>
</evidence>
<dbReference type="PIRSF" id="PIRSF001134">
    <property type="entry name" value="Streptogrisin"/>
    <property type="match status" value="1"/>
</dbReference>
<evidence type="ECO:0000259" key="10">
    <source>
        <dbReference type="Pfam" id="PF02983"/>
    </source>
</evidence>
<reference evidence="11 12" key="1">
    <citation type="submission" date="2022-06" db="EMBL/GenBank/DDBJ databases">
        <title>Draft genome sequence of type strain Streptomyces rubrisoli DSM 42083.</title>
        <authorList>
            <person name="Duangmal K."/>
            <person name="Klaysubun C."/>
        </authorList>
    </citation>
    <scope>NUCLEOTIDE SEQUENCE [LARGE SCALE GENOMIC DNA]</scope>
    <source>
        <strain evidence="11 12">DSM 42083</strain>
    </source>
</reference>
<dbReference type="InterPro" id="IPR004236">
    <property type="entry name" value="Pept_S1_alpha_lytic"/>
</dbReference>
<keyword evidence="4" id="KW-0378">Hydrolase</keyword>
<evidence type="ECO:0000256" key="6">
    <source>
        <dbReference type="ARBA" id="ARBA00023145"/>
    </source>
</evidence>
<evidence type="ECO:0000313" key="12">
    <source>
        <dbReference type="Proteomes" id="UP001206206"/>
    </source>
</evidence>
<dbReference type="InterPro" id="IPR006311">
    <property type="entry name" value="TAT_signal"/>
</dbReference>
<dbReference type="InterPro" id="IPR001254">
    <property type="entry name" value="Trypsin_dom"/>
</dbReference>
<accession>A0ABT1PFZ0</accession>
<evidence type="ECO:0000313" key="11">
    <source>
        <dbReference type="EMBL" id="MCQ4044249.1"/>
    </source>
</evidence>
<dbReference type="SUPFAM" id="SSF50494">
    <property type="entry name" value="Trypsin-like serine proteases"/>
    <property type="match status" value="1"/>
</dbReference>
<evidence type="ECO:0000256" key="2">
    <source>
        <dbReference type="ARBA" id="ARBA00022670"/>
    </source>
</evidence>
<comment type="similarity">
    <text evidence="1">Belongs to the peptidase S1 family.</text>
</comment>
<dbReference type="Pfam" id="PF02983">
    <property type="entry name" value="Pro_Al_protease"/>
    <property type="match status" value="1"/>
</dbReference>
<keyword evidence="6" id="KW-0865">Zymogen</keyword>
<dbReference type="EMBL" id="JANFNH010000025">
    <property type="protein sequence ID" value="MCQ4044249.1"/>
    <property type="molecule type" value="Genomic_DNA"/>
</dbReference>
<keyword evidence="3 8" id="KW-0732">Signal</keyword>
<dbReference type="PRINTS" id="PR00861">
    <property type="entry name" value="ALYTICPTASE"/>
</dbReference>
<keyword evidence="5" id="KW-0720">Serine protease</keyword>
<feature type="chain" id="PRO_5047371672" evidence="8">
    <location>
        <begin position="29"/>
        <end position="352"/>
    </location>
</feature>
<dbReference type="PROSITE" id="PS51318">
    <property type="entry name" value="TAT"/>
    <property type="match status" value="1"/>
</dbReference>
<dbReference type="Gene3D" id="2.40.10.10">
    <property type="entry name" value="Trypsin-like serine proteases"/>
    <property type="match status" value="2"/>
</dbReference>
<protein>
    <submittedName>
        <fullName evidence="11">S1 family peptidase</fullName>
    </submittedName>
</protein>
<evidence type="ECO:0000256" key="1">
    <source>
        <dbReference type="ARBA" id="ARBA00007664"/>
    </source>
</evidence>
<proteinExistence type="inferred from homology"/>
<dbReference type="CDD" id="cd21112">
    <property type="entry name" value="alphaLP-like"/>
    <property type="match status" value="1"/>
</dbReference>
<gene>
    <name evidence="11" type="ORF">NON19_20010</name>
</gene>
<name>A0ABT1PFZ0_9ACTN</name>
<evidence type="ECO:0000256" key="8">
    <source>
        <dbReference type="SAM" id="SignalP"/>
    </source>
</evidence>
<organism evidence="11 12">
    <name type="scientific">Streptantibioticus rubrisoli</name>
    <dbReference type="NCBI Taxonomy" id="1387313"/>
    <lineage>
        <taxon>Bacteria</taxon>
        <taxon>Bacillati</taxon>
        <taxon>Actinomycetota</taxon>
        <taxon>Actinomycetes</taxon>
        <taxon>Kitasatosporales</taxon>
        <taxon>Streptomycetaceae</taxon>
        <taxon>Streptantibioticus</taxon>
    </lineage>
</organism>
<evidence type="ECO:0000256" key="7">
    <source>
        <dbReference type="ARBA" id="ARBA00023157"/>
    </source>
</evidence>
<dbReference type="InterPro" id="IPR009003">
    <property type="entry name" value="Peptidase_S1_PA"/>
</dbReference>
<dbReference type="Pfam" id="PF00089">
    <property type="entry name" value="Trypsin"/>
    <property type="match status" value="1"/>
</dbReference>
<keyword evidence="2" id="KW-0645">Protease</keyword>